<dbReference type="RefSeq" id="WP_066516440.1">
    <property type="nucleotide sequence ID" value="NZ_BBJS01000043.1"/>
</dbReference>
<accession>A0A0C9MV34</accession>
<reference evidence="2 3" key="1">
    <citation type="submission" date="2014-08" db="EMBL/GenBank/DDBJ databases">
        <title>Whole genome shotgun sequence of Sphingomonas paucimobilis NBRC 13935.</title>
        <authorList>
            <person name="Hosoyama A."/>
            <person name="Hashimoto M."/>
            <person name="Hosoyama Y."/>
            <person name="Noguchi M."/>
            <person name="Uohara A."/>
            <person name="Ohji S."/>
            <person name="Katano-Makiyama Y."/>
            <person name="Ichikawa N."/>
            <person name="Kimura A."/>
            <person name="Yamazoe A."/>
            <person name="Fujita N."/>
        </authorList>
    </citation>
    <scope>NUCLEOTIDE SEQUENCE [LARGE SCALE GENOMIC DNA]</scope>
    <source>
        <strain evidence="2 3">NBRC 13935</strain>
    </source>
</reference>
<evidence type="ECO:0000313" key="2">
    <source>
        <dbReference type="EMBL" id="GAN14556.1"/>
    </source>
</evidence>
<comment type="caution">
    <text evidence="2">The sequence shown here is derived from an EMBL/GenBank/DDBJ whole genome shotgun (WGS) entry which is preliminary data.</text>
</comment>
<evidence type="ECO:0000259" key="1">
    <source>
        <dbReference type="Pfam" id="PF06527"/>
    </source>
</evidence>
<evidence type="ECO:0000313" key="3">
    <source>
        <dbReference type="Proteomes" id="UP000032025"/>
    </source>
</evidence>
<keyword evidence="3" id="KW-1185">Reference proteome</keyword>
<feature type="domain" description="TniQ" evidence="1">
    <location>
        <begin position="6"/>
        <end position="152"/>
    </location>
</feature>
<dbReference type="InterPro" id="IPR009492">
    <property type="entry name" value="TniQ"/>
</dbReference>
<dbReference type="Pfam" id="PF06527">
    <property type="entry name" value="TniQ"/>
    <property type="match status" value="1"/>
</dbReference>
<dbReference type="GeneID" id="78525538"/>
<protein>
    <submittedName>
        <fullName evidence="2">DNA, contig: SP643</fullName>
    </submittedName>
</protein>
<name>A0A0C9MV34_SPHPI</name>
<gene>
    <name evidence="2" type="ORF">SP6_43_00540</name>
</gene>
<dbReference type="EMBL" id="BBJS01000043">
    <property type="protein sequence ID" value="GAN14556.1"/>
    <property type="molecule type" value="Genomic_DNA"/>
</dbReference>
<proteinExistence type="predicted"/>
<organism evidence="2 3">
    <name type="scientific">Sphingomonas paucimobilis NBRC 13935</name>
    <dbReference type="NCBI Taxonomy" id="1219050"/>
    <lineage>
        <taxon>Bacteria</taxon>
        <taxon>Pseudomonadati</taxon>
        <taxon>Pseudomonadota</taxon>
        <taxon>Alphaproteobacteria</taxon>
        <taxon>Sphingomonadales</taxon>
        <taxon>Sphingomonadaceae</taxon>
        <taxon>Sphingomonas</taxon>
    </lineage>
</organism>
<dbReference type="Proteomes" id="UP000032025">
    <property type="component" value="Unassembled WGS sequence"/>
</dbReference>
<sequence length="381" mass="42831">MSGALPIAARPHPDELISSWLARIAACYEVSITDLRQELSPGSSGTKVRADVEWKGSEAKSAAQRLRVDQEAIMRLALKRRWPWLVAAWLPRTDGKGRARGELDLAWCHVCLAEGHATGGAYLDAEAALPLVFCRRHGTWRQDFCRRCQPHHEPRFSWRSRIEFTCTDCGVPLRTNHWSGPKPASECPSEDVPRALNLLFAFDGELRKALLGRSASLTGVGQVSARQFLAVLHGLTRALLAPDINRTSRINLFNSPLLSNMPDHDPQTWEEQPFHELSPAYRAHVSCAVIALLSDEPVSRLMSGVRPAYEWHSLEWLLASTPKWVQAMLIQNCKDWPAPLRVRVGLHHSRTGLDVADILAQFHVWLAEQEQRQRERVSLIG</sequence>
<dbReference type="AlphaFoldDB" id="A0A0C9MV34"/>